<dbReference type="Gene3D" id="3.40.50.300">
    <property type="entry name" value="P-loop containing nucleotide triphosphate hydrolases"/>
    <property type="match status" value="2"/>
</dbReference>
<accession>A0A0B2ANL8</accession>
<keyword evidence="3" id="KW-1185">Reference proteome</keyword>
<gene>
    <name evidence="2" type="ORF">LK10_03205</name>
</gene>
<dbReference type="Proteomes" id="UP000030982">
    <property type="component" value="Unassembled WGS sequence"/>
</dbReference>
<dbReference type="STRING" id="1338436.LK10_03205"/>
<dbReference type="OrthoDB" id="9757917at2"/>
<proteinExistence type="predicted"/>
<reference evidence="2 3" key="1">
    <citation type="submission" date="2014-09" db="EMBL/GenBank/DDBJ databases">
        <title>Genome sequence of Sinomonas sp. MUSC 117.</title>
        <authorList>
            <person name="Lee L.-H."/>
        </authorList>
    </citation>
    <scope>NUCLEOTIDE SEQUENCE [LARGE SCALE GENOMIC DNA]</scope>
    <source>
        <strain evidence="2 3">MUSC 117</strain>
    </source>
</reference>
<feature type="compositionally biased region" description="Basic and acidic residues" evidence="1">
    <location>
        <begin position="1355"/>
        <end position="1369"/>
    </location>
</feature>
<evidence type="ECO:0000313" key="2">
    <source>
        <dbReference type="EMBL" id="KHL04992.1"/>
    </source>
</evidence>
<feature type="region of interest" description="Disordered" evidence="1">
    <location>
        <begin position="1332"/>
        <end position="1453"/>
    </location>
</feature>
<dbReference type="EMBL" id="JTDL01000037">
    <property type="protein sequence ID" value="KHL04992.1"/>
    <property type="molecule type" value="Genomic_DNA"/>
</dbReference>
<dbReference type="InterPro" id="IPR025103">
    <property type="entry name" value="DUF4011"/>
</dbReference>
<dbReference type="SUPFAM" id="SSF52540">
    <property type="entry name" value="P-loop containing nucleoside triphosphate hydrolases"/>
    <property type="match status" value="1"/>
</dbReference>
<feature type="compositionally biased region" description="Basic residues" evidence="1">
    <location>
        <begin position="1"/>
        <end position="10"/>
    </location>
</feature>
<feature type="compositionally biased region" description="Basic and acidic residues" evidence="1">
    <location>
        <begin position="1398"/>
        <end position="1453"/>
    </location>
</feature>
<feature type="compositionally biased region" description="Basic and acidic residues" evidence="1">
    <location>
        <begin position="1332"/>
        <end position="1343"/>
    </location>
</feature>
<evidence type="ECO:0000313" key="3">
    <source>
        <dbReference type="Proteomes" id="UP000030982"/>
    </source>
</evidence>
<organism evidence="2 3">
    <name type="scientific">Sinomonas humi</name>
    <dbReference type="NCBI Taxonomy" id="1338436"/>
    <lineage>
        <taxon>Bacteria</taxon>
        <taxon>Bacillati</taxon>
        <taxon>Actinomycetota</taxon>
        <taxon>Actinomycetes</taxon>
        <taxon>Micrococcales</taxon>
        <taxon>Micrococcaceae</taxon>
        <taxon>Sinomonas</taxon>
    </lineage>
</organism>
<evidence type="ECO:0000256" key="1">
    <source>
        <dbReference type="SAM" id="MobiDB-lite"/>
    </source>
</evidence>
<dbReference type="RefSeq" id="WP_043120009.1">
    <property type="nucleotide sequence ID" value="NZ_JTDL01000037.1"/>
</dbReference>
<feature type="compositionally biased region" description="Basic and acidic residues" evidence="1">
    <location>
        <begin position="1380"/>
        <end position="1390"/>
    </location>
</feature>
<name>A0A0B2ANL8_9MICC</name>
<dbReference type="Pfam" id="PF13195">
    <property type="entry name" value="DUF4011"/>
    <property type="match status" value="1"/>
</dbReference>
<dbReference type="InterPro" id="IPR027417">
    <property type="entry name" value="P-loop_NTPase"/>
</dbReference>
<protein>
    <submittedName>
        <fullName evidence="2">ATPase AAA</fullName>
    </submittedName>
</protein>
<sequence>MPIRSIGKRRSAPEGAEESRDVPQHPGMQEDEARLEAWLSALPGVTGPDTMLGFAPTSEGTIELTSANASGLAQLLAGRRTRLSTLVRERHDYTAAARAARNLRAKIYELANERGLDAGHLAAGIATWTSAVGGRPRRVSAPVLLAGVALTVRSEQDDFEIKLTGPARLNPALVRHLRTVHRLDIDVAAVERLAYSTARLDPHPVLERFRAILSGIPGAAVETRLLVSTFADLEHALDDPAITPAAPVVASLAAASRSVHVAPSPLDPSRFTPVDERPPSHELLVLDADADQQLAIDATRAGDSLVIETPPGTGQTQTAVNVIANLVDAGRTVLVVAERRASLAELNHACERLGLGSLLLQLSAGLTANQLKQQLVRAIVRNEKAEQPRLETIHRTLIERRYQLLEHVESLHNVRERWGCSPYEAMQSLAALTSIHPSPATTVRLKRSVLDSIRERRELAERLRRAAELGSFSREATTSPWYGARMLTRRETEDAQALVQALVKDLPALRERMATLAAHSEIRLGSTVEEWGRQIEMLVAVRESLDKFTPDIFDRPVNDLIAATAPSGWRRERGIEIPAMQRSRLRRVAKEYVRPGVHLADLHSSLILVQEQRAQWSEYAVSQRHPMVPSGLADLREDYRAVRKGLERLGHVIVGTRSGGDLLLDPVVEVQGRLQDLSESYDSLRSLPERTLLEDELRERGLGELLDDLAARQASPEVVASELELAWWQSVLEAMISGDDYLAMSDGAQLRTAEEEFRRADRAHIGSGAARVRWRLAGEWGRALGEHPREAESLRNQLKDGRVSLAALGSQAPHLVRPLVPVWTASPYSLASAAPANRRFDAVVLLDADSLPLRAALPAVARAGQVIAFGDTHVANPKPFTVGVDHSARPQESPDQVESAFGALSRILPTVRLKTVYRGVDEELGLQLSRRFYDGALRRLPDGQSVTGLDRALLVEYLPDGTGMPSGQDGNVESVAAEVNRVVDLVFEHAAHRPNSSLAVVTASAQHAARVGEAIRLQMANHADSKEFFSGGEEPFRVVPVDRAGGLVRDHVIFSLGYGRTPHGRAMHYFGPLSEPGGRRRFALAMSRARHTMHVLTCFQPGELDESRLSEGARDFHELLERELAGRTELGTRATRAAASGESLGADPLVTDLGERLASRGARVWHHYDGEIDMAAAVDPLLTLSRDDQEQSVPVAVESDGTNRYRDLSVRERSRQRPELLERMGWRYFTLWTIEVFTDPGSCADMIADLLGLEGPSDEGNGAGFLAGGVMGAVHKPDQTEAGLWGVQGRPDGEAPGSVWNDMMIDESAAEGNAPRDSSAYDDVVPLDEYREGSPVAARDHLSSNRRVSVPATESGREESEETPTHDNAEGTEESLEQAQRADDQPREEGEGPSQPMTRREVRGAEGSTRRRSPDESVLPRRAGEDDPRAWGDRESTRDHDQWLKDQRPPHWG</sequence>
<feature type="region of interest" description="Disordered" evidence="1">
    <location>
        <begin position="1"/>
        <end position="28"/>
    </location>
</feature>
<comment type="caution">
    <text evidence="2">The sequence shown here is derived from an EMBL/GenBank/DDBJ whole genome shotgun (WGS) entry which is preliminary data.</text>
</comment>